<keyword evidence="6" id="KW-1185">Reference proteome</keyword>
<dbReference type="PANTHER" id="PTHR30576:SF8">
    <property type="entry name" value="UNDECAPRENYL-PHOSPHATE GALACTOSE PHOSPHOTRANSFERASE"/>
    <property type="match status" value="1"/>
</dbReference>
<comment type="caution">
    <text evidence="5">The sequence shown here is derived from an EMBL/GenBank/DDBJ whole genome shotgun (WGS) entry which is preliminary data.</text>
</comment>
<evidence type="ECO:0000256" key="3">
    <source>
        <dbReference type="SAM" id="Phobius"/>
    </source>
</evidence>
<feature type="transmembrane region" description="Helical" evidence="3">
    <location>
        <begin position="45"/>
        <end position="73"/>
    </location>
</feature>
<keyword evidence="3" id="KW-0812">Transmembrane</keyword>
<gene>
    <name evidence="5" type="ORF">Pen02_66280</name>
</gene>
<comment type="similarity">
    <text evidence="1">Belongs to the bacterial sugar transferase family.</text>
</comment>
<evidence type="ECO:0000256" key="1">
    <source>
        <dbReference type="ARBA" id="ARBA00006464"/>
    </source>
</evidence>
<feature type="domain" description="Bacterial sugar transferase" evidence="4">
    <location>
        <begin position="43"/>
        <end position="214"/>
    </location>
</feature>
<dbReference type="RefSeq" id="WP_275413634.1">
    <property type="nucleotide sequence ID" value="NZ_BONW01000039.1"/>
</dbReference>
<proteinExistence type="inferred from homology"/>
<feature type="region of interest" description="Disordered" evidence="2">
    <location>
        <begin position="222"/>
        <end position="250"/>
    </location>
</feature>
<accession>A0ABQ4EAC6</accession>
<evidence type="ECO:0000313" key="5">
    <source>
        <dbReference type="EMBL" id="GIG91692.1"/>
    </source>
</evidence>
<evidence type="ECO:0000259" key="4">
    <source>
        <dbReference type="Pfam" id="PF02397"/>
    </source>
</evidence>
<evidence type="ECO:0000256" key="2">
    <source>
        <dbReference type="SAM" id="MobiDB-lite"/>
    </source>
</evidence>
<dbReference type="InterPro" id="IPR003362">
    <property type="entry name" value="Bact_transf"/>
</dbReference>
<keyword evidence="3" id="KW-1133">Transmembrane helix</keyword>
<dbReference type="Proteomes" id="UP000646749">
    <property type="component" value="Unassembled WGS sequence"/>
</dbReference>
<sequence length="250" mass="27579">MTPREYLEATEHVGPAEHLETAVHVAAAPPTGGGRHRRYDRLKRVLDLLVAAALLVLLSPVLLGCAGAVAVALGRPVLFRQTRPGRHGQLFELRKFRTMRPAAPGRTSDADRLTRFGGWLRATSLDELPTLWNVLRGEMSLVGPRPLLVSYLDRYTPEQARRHEVRPGITGLAQVRGRNELSWEEKFRHDVRYVEDRCLALDLRILLATVLRVLRRQGISAPGSPTMPEFAGTGSRLVGAEPGPGRGADS</sequence>
<evidence type="ECO:0000313" key="6">
    <source>
        <dbReference type="Proteomes" id="UP000646749"/>
    </source>
</evidence>
<dbReference type="EMBL" id="BONW01000039">
    <property type="protein sequence ID" value="GIG91692.1"/>
    <property type="molecule type" value="Genomic_DNA"/>
</dbReference>
<dbReference type="Pfam" id="PF02397">
    <property type="entry name" value="Bac_transf"/>
    <property type="match status" value="1"/>
</dbReference>
<organism evidence="5 6">
    <name type="scientific">Plantactinospora endophytica</name>
    <dbReference type="NCBI Taxonomy" id="673535"/>
    <lineage>
        <taxon>Bacteria</taxon>
        <taxon>Bacillati</taxon>
        <taxon>Actinomycetota</taxon>
        <taxon>Actinomycetes</taxon>
        <taxon>Micromonosporales</taxon>
        <taxon>Micromonosporaceae</taxon>
        <taxon>Plantactinospora</taxon>
    </lineage>
</organism>
<reference evidence="5 6" key="1">
    <citation type="submission" date="2021-01" db="EMBL/GenBank/DDBJ databases">
        <title>Whole genome shotgun sequence of Plantactinospora endophytica NBRC 110450.</title>
        <authorList>
            <person name="Komaki H."/>
            <person name="Tamura T."/>
        </authorList>
    </citation>
    <scope>NUCLEOTIDE SEQUENCE [LARGE SCALE GENOMIC DNA]</scope>
    <source>
        <strain evidence="5 6">NBRC 110450</strain>
    </source>
</reference>
<dbReference type="PANTHER" id="PTHR30576">
    <property type="entry name" value="COLANIC BIOSYNTHESIS UDP-GLUCOSE LIPID CARRIER TRANSFERASE"/>
    <property type="match status" value="1"/>
</dbReference>
<keyword evidence="3" id="KW-0472">Membrane</keyword>
<protein>
    <submittedName>
        <fullName evidence="5">UDP-phosphate galactose phosphotransferase</fullName>
    </submittedName>
</protein>
<name>A0ABQ4EAC6_9ACTN</name>